<name>A0ABV8KP25_9ACTN</name>
<feature type="compositionally biased region" description="Basic and acidic residues" evidence="1">
    <location>
        <begin position="43"/>
        <end position="52"/>
    </location>
</feature>
<gene>
    <name evidence="2" type="ORF">ACFOX0_17810</name>
</gene>
<proteinExistence type="predicted"/>
<protein>
    <recommendedName>
        <fullName evidence="4">ATP-grasp target RiPP</fullName>
    </recommendedName>
</protein>
<comment type="caution">
    <text evidence="2">The sequence shown here is derived from an EMBL/GenBank/DDBJ whole genome shotgun (WGS) entry which is preliminary data.</text>
</comment>
<organism evidence="2 3">
    <name type="scientific">Micromonospora zhanjiangensis</name>
    <dbReference type="NCBI Taxonomy" id="1522057"/>
    <lineage>
        <taxon>Bacteria</taxon>
        <taxon>Bacillati</taxon>
        <taxon>Actinomycetota</taxon>
        <taxon>Actinomycetes</taxon>
        <taxon>Micromonosporales</taxon>
        <taxon>Micromonosporaceae</taxon>
        <taxon>Micromonospora</taxon>
    </lineage>
</organism>
<keyword evidence="3" id="KW-1185">Reference proteome</keyword>
<dbReference type="RefSeq" id="WP_377547131.1">
    <property type="nucleotide sequence ID" value="NZ_JBHSBN010000011.1"/>
</dbReference>
<feature type="region of interest" description="Disordered" evidence="1">
    <location>
        <begin position="36"/>
        <end position="95"/>
    </location>
</feature>
<accession>A0ABV8KP25</accession>
<evidence type="ECO:0000313" key="3">
    <source>
        <dbReference type="Proteomes" id="UP001595868"/>
    </source>
</evidence>
<sequence length="95" mass="10663">MRRDPSMRWCVIRHPDLGEAVVAEPSLTVHRPRGWVRVSPWSTDRDALRPADHPGLVDLDADPDQADQQPADTNPDAERPTPAPEPKATARKREN</sequence>
<evidence type="ECO:0000256" key="1">
    <source>
        <dbReference type="SAM" id="MobiDB-lite"/>
    </source>
</evidence>
<evidence type="ECO:0000313" key="2">
    <source>
        <dbReference type="EMBL" id="MFC4107774.1"/>
    </source>
</evidence>
<dbReference type="EMBL" id="JBHSBN010000011">
    <property type="protein sequence ID" value="MFC4107774.1"/>
    <property type="molecule type" value="Genomic_DNA"/>
</dbReference>
<evidence type="ECO:0008006" key="4">
    <source>
        <dbReference type="Google" id="ProtNLM"/>
    </source>
</evidence>
<reference evidence="3" key="1">
    <citation type="journal article" date="2019" name="Int. J. Syst. Evol. Microbiol.">
        <title>The Global Catalogue of Microorganisms (GCM) 10K type strain sequencing project: providing services to taxonomists for standard genome sequencing and annotation.</title>
        <authorList>
            <consortium name="The Broad Institute Genomics Platform"/>
            <consortium name="The Broad Institute Genome Sequencing Center for Infectious Disease"/>
            <person name="Wu L."/>
            <person name="Ma J."/>
        </authorList>
    </citation>
    <scope>NUCLEOTIDE SEQUENCE [LARGE SCALE GENOMIC DNA]</scope>
    <source>
        <strain evidence="3">2902at01</strain>
    </source>
</reference>
<dbReference type="Proteomes" id="UP001595868">
    <property type="component" value="Unassembled WGS sequence"/>
</dbReference>